<dbReference type="Gramene" id="TuG1812G0200005710.01.T01">
    <property type="protein sequence ID" value="TuG1812G0200005710.01.T01.cds291575"/>
    <property type="gene ID" value="TuG1812G0200005710.01"/>
</dbReference>
<organism evidence="2 3">
    <name type="scientific">Triticum urartu</name>
    <name type="common">Red wild einkorn</name>
    <name type="synonym">Crithodium urartu</name>
    <dbReference type="NCBI Taxonomy" id="4572"/>
    <lineage>
        <taxon>Eukaryota</taxon>
        <taxon>Viridiplantae</taxon>
        <taxon>Streptophyta</taxon>
        <taxon>Embryophyta</taxon>
        <taxon>Tracheophyta</taxon>
        <taxon>Spermatophyta</taxon>
        <taxon>Magnoliopsida</taxon>
        <taxon>Liliopsida</taxon>
        <taxon>Poales</taxon>
        <taxon>Poaceae</taxon>
        <taxon>BOP clade</taxon>
        <taxon>Pooideae</taxon>
        <taxon>Triticodae</taxon>
        <taxon>Triticeae</taxon>
        <taxon>Triticinae</taxon>
        <taxon>Triticum</taxon>
    </lineage>
</organism>
<dbReference type="EnsemblPlants" id="TuG1812G0200005710.01.T01">
    <property type="protein sequence ID" value="TuG1812G0200005710.01.T01.cds291575"/>
    <property type="gene ID" value="TuG1812G0200005710.01"/>
</dbReference>
<dbReference type="PANTHER" id="PTHR47718">
    <property type="entry name" value="OS01G0519700 PROTEIN"/>
    <property type="match status" value="1"/>
</dbReference>
<evidence type="ECO:0000259" key="1">
    <source>
        <dbReference type="Pfam" id="PF03101"/>
    </source>
</evidence>
<dbReference type="InterPro" id="IPR004330">
    <property type="entry name" value="FAR1_DNA_bnd_dom"/>
</dbReference>
<dbReference type="AlphaFoldDB" id="A0A8R7PLD3"/>
<dbReference type="PANTHER" id="PTHR47718:SF13">
    <property type="entry name" value="OS09G0290500 PROTEIN"/>
    <property type="match status" value="1"/>
</dbReference>
<reference evidence="2" key="3">
    <citation type="submission" date="2022-06" db="UniProtKB">
        <authorList>
            <consortium name="EnsemblPlants"/>
        </authorList>
    </citation>
    <scope>IDENTIFICATION</scope>
</reference>
<dbReference type="Pfam" id="PF03101">
    <property type="entry name" value="FAR1"/>
    <property type="match status" value="1"/>
</dbReference>
<accession>A0A8R7PLD3</accession>
<sequence>MAGEGISIDEFMEYDSMVRQTFKSENEAYKFYLGYAKSKGFGVRKGDLKYKGNKENAYRRTFVCCKQGYRDVKHFDETDKKRTPRALSRCGCPALLQVELQASTGLWFVKNFVDQHSHPFINPELSPFLWSHRGLNDPQKADVIEYSVGGLRTHQIMDVMEKQAGGFGKAGFISRDLYNHVVLAKKKKIEGSDAQFMLNYMTAQQMKDPEFFTDTPQTVMGICRTYSGQTPNLAWTMLHLVVWWCLKAHTGQTNVGCRLFHCGAKPSPQHSRVWGWSCIRRVG</sequence>
<protein>
    <recommendedName>
        <fullName evidence="1">FAR1 domain-containing protein</fullName>
    </recommendedName>
</protein>
<dbReference type="Proteomes" id="UP000015106">
    <property type="component" value="Chromosome 2"/>
</dbReference>
<reference evidence="2" key="2">
    <citation type="submission" date="2018-03" db="EMBL/GenBank/DDBJ databases">
        <title>The Triticum urartu genome reveals the dynamic nature of wheat genome evolution.</title>
        <authorList>
            <person name="Ling H."/>
            <person name="Ma B."/>
            <person name="Shi X."/>
            <person name="Liu H."/>
            <person name="Dong L."/>
            <person name="Sun H."/>
            <person name="Cao Y."/>
            <person name="Gao Q."/>
            <person name="Zheng S."/>
            <person name="Li Y."/>
            <person name="Yu Y."/>
            <person name="Du H."/>
            <person name="Qi M."/>
            <person name="Li Y."/>
            <person name="Yu H."/>
            <person name="Cui Y."/>
            <person name="Wang N."/>
            <person name="Chen C."/>
            <person name="Wu H."/>
            <person name="Zhao Y."/>
            <person name="Zhang J."/>
            <person name="Li Y."/>
            <person name="Zhou W."/>
            <person name="Zhang B."/>
            <person name="Hu W."/>
            <person name="Eijk M."/>
            <person name="Tang J."/>
            <person name="Witsenboer H."/>
            <person name="Zhao S."/>
            <person name="Li Z."/>
            <person name="Zhang A."/>
            <person name="Wang D."/>
            <person name="Liang C."/>
        </authorList>
    </citation>
    <scope>NUCLEOTIDE SEQUENCE [LARGE SCALE GENOMIC DNA]</scope>
    <source>
        <strain evidence="2">cv. G1812</strain>
    </source>
</reference>
<keyword evidence="3" id="KW-1185">Reference proteome</keyword>
<evidence type="ECO:0000313" key="3">
    <source>
        <dbReference type="Proteomes" id="UP000015106"/>
    </source>
</evidence>
<feature type="domain" description="FAR1" evidence="1">
    <location>
        <begin position="30"/>
        <end position="120"/>
    </location>
</feature>
<evidence type="ECO:0000313" key="2">
    <source>
        <dbReference type="EnsemblPlants" id="TuG1812G0200005710.01.T01.cds291575"/>
    </source>
</evidence>
<reference evidence="3" key="1">
    <citation type="journal article" date="2013" name="Nature">
        <title>Draft genome of the wheat A-genome progenitor Triticum urartu.</title>
        <authorList>
            <person name="Ling H.Q."/>
            <person name="Zhao S."/>
            <person name="Liu D."/>
            <person name="Wang J."/>
            <person name="Sun H."/>
            <person name="Zhang C."/>
            <person name="Fan H."/>
            <person name="Li D."/>
            <person name="Dong L."/>
            <person name="Tao Y."/>
            <person name="Gao C."/>
            <person name="Wu H."/>
            <person name="Li Y."/>
            <person name="Cui Y."/>
            <person name="Guo X."/>
            <person name="Zheng S."/>
            <person name="Wang B."/>
            <person name="Yu K."/>
            <person name="Liang Q."/>
            <person name="Yang W."/>
            <person name="Lou X."/>
            <person name="Chen J."/>
            <person name="Feng M."/>
            <person name="Jian J."/>
            <person name="Zhang X."/>
            <person name="Luo G."/>
            <person name="Jiang Y."/>
            <person name="Liu J."/>
            <person name="Wang Z."/>
            <person name="Sha Y."/>
            <person name="Zhang B."/>
            <person name="Wu H."/>
            <person name="Tang D."/>
            <person name="Shen Q."/>
            <person name="Xue P."/>
            <person name="Zou S."/>
            <person name="Wang X."/>
            <person name="Liu X."/>
            <person name="Wang F."/>
            <person name="Yang Y."/>
            <person name="An X."/>
            <person name="Dong Z."/>
            <person name="Zhang K."/>
            <person name="Zhang X."/>
            <person name="Luo M.C."/>
            <person name="Dvorak J."/>
            <person name="Tong Y."/>
            <person name="Wang J."/>
            <person name="Yang H."/>
            <person name="Li Z."/>
            <person name="Wang D."/>
            <person name="Zhang A."/>
            <person name="Wang J."/>
        </authorList>
    </citation>
    <scope>NUCLEOTIDE SEQUENCE</scope>
    <source>
        <strain evidence="3">cv. G1812</strain>
    </source>
</reference>
<name>A0A8R7PLD3_TRIUA</name>
<proteinExistence type="predicted"/>